<dbReference type="PANTHER" id="PTHR30469">
    <property type="entry name" value="MULTIDRUG RESISTANCE PROTEIN MDTA"/>
    <property type="match status" value="1"/>
</dbReference>
<gene>
    <name evidence="2" type="ORF">MGWOODY_XGa2771</name>
</gene>
<dbReference type="SUPFAM" id="SSF111369">
    <property type="entry name" value="HlyD-like secretion proteins"/>
    <property type="match status" value="1"/>
</dbReference>
<reference evidence="2" key="1">
    <citation type="submission" date="2015-10" db="EMBL/GenBank/DDBJ databases">
        <authorList>
            <person name="Gilbert D.G."/>
        </authorList>
    </citation>
    <scope>NUCLEOTIDE SEQUENCE</scope>
</reference>
<dbReference type="AlphaFoldDB" id="A0A160TWA8"/>
<organism evidence="2">
    <name type="scientific">hydrothermal vent metagenome</name>
    <dbReference type="NCBI Taxonomy" id="652676"/>
    <lineage>
        <taxon>unclassified sequences</taxon>
        <taxon>metagenomes</taxon>
        <taxon>ecological metagenomes</taxon>
    </lineage>
</organism>
<dbReference type="GO" id="GO:1990281">
    <property type="term" value="C:efflux pump complex"/>
    <property type="evidence" value="ECO:0007669"/>
    <property type="project" value="TreeGrafter"/>
</dbReference>
<protein>
    <submittedName>
        <fullName evidence="2">Membrane fusion protein of RND family multidrug efflux pump</fullName>
    </submittedName>
</protein>
<evidence type="ECO:0000313" key="2">
    <source>
        <dbReference type="EMBL" id="CUS53141.1"/>
    </source>
</evidence>
<dbReference type="PANTHER" id="PTHR30469:SF15">
    <property type="entry name" value="HLYD FAMILY OF SECRETION PROTEINS"/>
    <property type="match status" value="1"/>
</dbReference>
<feature type="transmembrane region" description="Helical" evidence="1">
    <location>
        <begin position="7"/>
        <end position="24"/>
    </location>
</feature>
<keyword evidence="1" id="KW-0472">Membrane</keyword>
<keyword evidence="1" id="KW-1133">Transmembrane helix</keyword>
<dbReference type="Gene3D" id="1.10.287.470">
    <property type="entry name" value="Helix hairpin bin"/>
    <property type="match status" value="1"/>
</dbReference>
<keyword evidence="1" id="KW-0812">Transmembrane</keyword>
<sequence>MKTILRILLPVIVVALGVAGFALLKSNAPVDPPLEPSARVWSVTAVSVEYKHLSPTLRLYGRVESPRETRLRSAVPADVKELTALSGRVVSKGELLLRLDDHDLKLMLRQRNAEVADIKAQIESEKKRHGSDLTALKHEHALYDLAERVLKRAERLAQSQAGTQARVDEAQRALRLQALALTSRQRAVSDHTPRLAQLDARLNKSKAVRDQVHRDLQRSELTAPFDGRITAVHVSPGDRVRPGDRLIDLFDTNFVELRAQIPNRYLPTLRQALNHGNPVTATIELNGNAIQLELDRLAGKIERGQGGVDAFFNIIGEKHLIELGRTVSVFVDLPEEANVFALPATAVYGANNVYRIQDNRLSMVQIERVGDYRNGQWGSWILFRSENLSEGDMILANQLPNAVEGLKVDILTQTD</sequence>
<dbReference type="GO" id="GO:0015562">
    <property type="term" value="F:efflux transmembrane transporter activity"/>
    <property type="evidence" value="ECO:0007669"/>
    <property type="project" value="TreeGrafter"/>
</dbReference>
<accession>A0A160TWA8</accession>
<dbReference type="Gene3D" id="2.40.30.170">
    <property type="match status" value="1"/>
</dbReference>
<dbReference type="EMBL" id="CZRL01000094">
    <property type="protein sequence ID" value="CUS53141.1"/>
    <property type="molecule type" value="Genomic_DNA"/>
</dbReference>
<name>A0A160TWA8_9ZZZZ</name>
<dbReference type="Gene3D" id="2.40.50.100">
    <property type="match status" value="1"/>
</dbReference>
<proteinExistence type="predicted"/>
<evidence type="ECO:0000256" key="1">
    <source>
        <dbReference type="SAM" id="Phobius"/>
    </source>
</evidence>